<organism evidence="2">
    <name type="scientific">marine metagenome</name>
    <dbReference type="NCBI Taxonomy" id="408172"/>
    <lineage>
        <taxon>unclassified sequences</taxon>
        <taxon>metagenomes</taxon>
        <taxon>ecological metagenomes</taxon>
    </lineage>
</organism>
<sequence length="71" mass="7634">MDKAFKTVTAFVDDVTGLLKGLVVLGIVVGILFDDYFGVIAAIGELMSKFGDAGFAGLLALMLIVFWYNKN</sequence>
<evidence type="ECO:0000313" key="2">
    <source>
        <dbReference type="EMBL" id="SVB03900.1"/>
    </source>
</evidence>
<dbReference type="EMBL" id="UINC01026444">
    <property type="protein sequence ID" value="SVB03900.1"/>
    <property type="molecule type" value="Genomic_DNA"/>
</dbReference>
<dbReference type="AlphaFoldDB" id="A0A382AQP8"/>
<proteinExistence type="predicted"/>
<accession>A0A382AQP8</accession>
<feature type="transmembrane region" description="Helical" evidence="1">
    <location>
        <begin position="22"/>
        <end position="43"/>
    </location>
</feature>
<evidence type="ECO:0000256" key="1">
    <source>
        <dbReference type="SAM" id="Phobius"/>
    </source>
</evidence>
<gene>
    <name evidence="2" type="ORF">METZ01_LOCUS156754</name>
</gene>
<protein>
    <submittedName>
        <fullName evidence="2">Uncharacterized protein</fullName>
    </submittedName>
</protein>
<keyword evidence="1" id="KW-0812">Transmembrane</keyword>
<keyword evidence="1" id="KW-1133">Transmembrane helix</keyword>
<reference evidence="2" key="1">
    <citation type="submission" date="2018-05" db="EMBL/GenBank/DDBJ databases">
        <authorList>
            <person name="Lanie J.A."/>
            <person name="Ng W.-L."/>
            <person name="Kazmierczak K.M."/>
            <person name="Andrzejewski T.M."/>
            <person name="Davidsen T.M."/>
            <person name="Wayne K.J."/>
            <person name="Tettelin H."/>
            <person name="Glass J.I."/>
            <person name="Rusch D."/>
            <person name="Podicherti R."/>
            <person name="Tsui H.-C.T."/>
            <person name="Winkler M.E."/>
        </authorList>
    </citation>
    <scope>NUCLEOTIDE SEQUENCE</scope>
</reference>
<feature type="transmembrane region" description="Helical" evidence="1">
    <location>
        <begin position="50"/>
        <end position="68"/>
    </location>
</feature>
<name>A0A382AQP8_9ZZZZ</name>
<keyword evidence="1" id="KW-0472">Membrane</keyword>